<evidence type="ECO:0000313" key="5">
    <source>
        <dbReference type="Proteomes" id="UP000509335"/>
    </source>
</evidence>
<keyword evidence="4" id="KW-1185">Reference proteome</keyword>
<gene>
    <name evidence="3" type="ORF">GA0070563_102210</name>
    <name evidence="2" type="ORF">HXZ27_15935</name>
</gene>
<dbReference type="Gene3D" id="1.20.120.520">
    <property type="entry name" value="nmb1532 protein domain like"/>
    <property type="match status" value="1"/>
</dbReference>
<proteinExistence type="predicted"/>
<dbReference type="EMBL" id="FMCT01000002">
    <property type="protein sequence ID" value="SCE82060.1"/>
    <property type="molecule type" value="Genomic_DNA"/>
</dbReference>
<dbReference type="KEGG" id="mcab:HXZ27_15935"/>
<evidence type="ECO:0000259" key="1">
    <source>
        <dbReference type="Pfam" id="PF01814"/>
    </source>
</evidence>
<evidence type="ECO:0000313" key="2">
    <source>
        <dbReference type="EMBL" id="QLD25509.1"/>
    </source>
</evidence>
<protein>
    <submittedName>
        <fullName evidence="3">Hemerythrin HHE cation binding domain-containing protein</fullName>
    </submittedName>
    <submittedName>
        <fullName evidence="2">Hemerythrin domain-containing protein</fullName>
    </submittedName>
</protein>
<evidence type="ECO:0000313" key="3">
    <source>
        <dbReference type="EMBL" id="SCE82060.1"/>
    </source>
</evidence>
<dbReference type="Proteomes" id="UP000509335">
    <property type="component" value="Chromosome"/>
</dbReference>
<dbReference type="CDD" id="cd12108">
    <property type="entry name" value="Hr-like"/>
    <property type="match status" value="1"/>
</dbReference>
<evidence type="ECO:0000313" key="4">
    <source>
        <dbReference type="Proteomes" id="UP000183585"/>
    </source>
</evidence>
<feature type="domain" description="Hemerythrin-like" evidence="1">
    <location>
        <begin position="16"/>
        <end position="142"/>
    </location>
</feature>
<name>A0A1C4VDH3_9ACTN</name>
<dbReference type="Pfam" id="PF01814">
    <property type="entry name" value="Hemerythrin"/>
    <property type="match status" value="1"/>
</dbReference>
<dbReference type="RefSeq" id="WP_074473049.1">
    <property type="nucleotide sequence ID" value="NZ_FMCT01000002.1"/>
</dbReference>
<dbReference type="Proteomes" id="UP000183585">
    <property type="component" value="Unassembled WGS sequence"/>
</dbReference>
<reference evidence="2 5" key="3">
    <citation type="submission" date="2020-07" db="EMBL/GenBank/DDBJ databases">
        <title>A bifunctional nitrone conjugated secondary metabolite targeting the ribosome.</title>
        <authorList>
            <person name="Limbrick E.M."/>
            <person name="Graf M."/>
            <person name="Derewacz D.K."/>
            <person name="Nguyen F."/>
            <person name="Spraggins J.M."/>
            <person name="Wieland M."/>
            <person name="Ynigez-Gutierrez A.E."/>
            <person name="Reisman B.J."/>
            <person name="Zinshteyn B."/>
            <person name="McCulloch K."/>
            <person name="Iverson T.M."/>
            <person name="Green R."/>
            <person name="Wilson D.N."/>
            <person name="Bachmann B.O."/>
        </authorList>
    </citation>
    <scope>NUCLEOTIDE SEQUENCE [LARGE SCALE GENOMIC DNA]</scope>
    <source>
        <strain evidence="2">Aurantiaca</strain>
        <strain evidence="5">aurantiaca</strain>
    </source>
</reference>
<dbReference type="GeneID" id="301312158"/>
<dbReference type="EMBL" id="CP058322">
    <property type="protein sequence ID" value="QLD25509.1"/>
    <property type="molecule type" value="Genomic_DNA"/>
</dbReference>
<accession>A0A1C4VDH3</accession>
<dbReference type="InterPro" id="IPR012312">
    <property type="entry name" value="Hemerythrin-like"/>
</dbReference>
<dbReference type="AlphaFoldDB" id="A0A1C4VDH3"/>
<organism evidence="3 4">
    <name type="scientific">Micromonospora carbonacea</name>
    <dbReference type="NCBI Taxonomy" id="47853"/>
    <lineage>
        <taxon>Bacteria</taxon>
        <taxon>Bacillati</taxon>
        <taxon>Actinomycetota</taxon>
        <taxon>Actinomycetes</taxon>
        <taxon>Micromonosporales</taxon>
        <taxon>Micromonosporaceae</taxon>
        <taxon>Micromonospora</taxon>
    </lineage>
</organism>
<sequence>MTTDMVTEFDLLPFLRAHECFRRDFARLRDLLSSGEEIDEARQRALVEHWRGLAAVLQHHHENEDRAIFPRVAAVFPSADASLRQMEAEHTRLDVLLTRAADVLTRVRGPEDRRAAAGFANELDEVVGTHLDVEEREVVPLLPGCYTRDEWADMERRTTRELEEAGLFPFLLPWIAEGMDPALVELALNGFGEGARAAYHGAWLAEYERRRAVLWAAPVGEAR</sequence>
<reference evidence="4" key="1">
    <citation type="submission" date="2016-06" db="EMBL/GenBank/DDBJ databases">
        <authorList>
            <person name="Varghese N."/>
            <person name="Submissions Spin"/>
        </authorList>
    </citation>
    <scope>NUCLEOTIDE SEQUENCE [LARGE SCALE GENOMIC DNA]</scope>
    <source>
        <strain evidence="4">DSM 43168</strain>
    </source>
</reference>
<reference evidence="3" key="2">
    <citation type="submission" date="2016-06" db="EMBL/GenBank/DDBJ databases">
        <authorList>
            <person name="Kjaerup R.B."/>
            <person name="Dalgaard T.S."/>
            <person name="Juul-Madsen H.R."/>
        </authorList>
    </citation>
    <scope>NUCLEOTIDE SEQUENCE [LARGE SCALE GENOMIC DNA]</scope>
    <source>
        <strain evidence="3">DSM 43168</strain>
    </source>
</reference>